<name>A0A3G5A5Z4_9VIRU</name>
<evidence type="ECO:0000313" key="1">
    <source>
        <dbReference type="EMBL" id="AYV82666.1"/>
    </source>
</evidence>
<proteinExistence type="predicted"/>
<organism evidence="1">
    <name type="scientific">Hyperionvirus sp</name>
    <dbReference type="NCBI Taxonomy" id="2487770"/>
    <lineage>
        <taxon>Viruses</taxon>
        <taxon>Varidnaviria</taxon>
        <taxon>Bamfordvirae</taxon>
        <taxon>Nucleocytoviricota</taxon>
        <taxon>Megaviricetes</taxon>
        <taxon>Imitervirales</taxon>
        <taxon>Mimiviridae</taxon>
        <taxon>Klosneuvirinae</taxon>
    </lineage>
</organism>
<protein>
    <submittedName>
        <fullName evidence="1">Uncharacterized protein</fullName>
    </submittedName>
</protein>
<dbReference type="EMBL" id="MK072384">
    <property type="protein sequence ID" value="AYV82666.1"/>
    <property type="molecule type" value="Genomic_DNA"/>
</dbReference>
<accession>A0A3G5A5Z4</accession>
<sequence length="435" mass="51152">MTDRKIRIWRDYNETANKKLKIPIKLFIKTLKTRDLLVLHANRQITFCVTYESKIQELFKKTLTHEDYIEGFMPMIKKFVANFKLPKMREHKIDRKTLPPEIKVMSERSEEAYLLFCHKGPKIQIEAILDTIKVKSCKIIIIANRYGCPERIFSYDNLFEGNYRNFIWDFMEGKMGKLLRDYLVSMSDDIDACFDIMDRLLGSGAPVPEVEIVGDEKRGPRKIFKAKRTPKGDPIVKLKPAESYKEAFYKIKIEDNNNEHTLICTDFDHKFILAVRMDNCLRRSVETKDIPYLYNIFFRSVCEPLIGLKELKIGKASIFPKRLEIFSELVVERYLKGGRALICFSKVFSVESSKYNVRVEMELIADGFFVIKIIFSEVDNRKFFTFLEFRRESVKDFVCDIFMGSLGISVEGVIERFMPLLHKMFRMCDCLFIKD</sequence>
<reference evidence="1" key="1">
    <citation type="submission" date="2018-10" db="EMBL/GenBank/DDBJ databases">
        <title>Hidden diversity of soil giant viruses.</title>
        <authorList>
            <person name="Schulz F."/>
            <person name="Alteio L."/>
            <person name="Goudeau D."/>
            <person name="Ryan E.M."/>
            <person name="Malmstrom R.R."/>
            <person name="Blanchard J."/>
            <person name="Woyke T."/>
        </authorList>
    </citation>
    <scope>NUCLEOTIDE SEQUENCE</scope>
    <source>
        <strain evidence="1">HYV1</strain>
    </source>
</reference>
<gene>
    <name evidence="1" type="ORF">Hyperionvirus2_34</name>
</gene>